<reference evidence="2 3" key="1">
    <citation type="submission" date="2019-05" db="EMBL/GenBank/DDBJ databases">
        <authorList>
            <person name="Qu J.-H."/>
        </authorList>
    </citation>
    <scope>NUCLEOTIDE SEQUENCE [LARGE SCALE GENOMIC DNA]</scope>
    <source>
        <strain evidence="2 3">NS28</strain>
    </source>
</reference>
<feature type="domain" description="Virulence-associated protein E-like" evidence="1">
    <location>
        <begin position="107"/>
        <end position="312"/>
    </location>
</feature>
<dbReference type="PANTHER" id="PTHR34985">
    <property type="entry name" value="SLR0554 PROTEIN"/>
    <property type="match status" value="1"/>
</dbReference>
<dbReference type="InterPro" id="IPR007936">
    <property type="entry name" value="VapE-like_dom"/>
</dbReference>
<evidence type="ECO:0000259" key="1">
    <source>
        <dbReference type="Pfam" id="PF05272"/>
    </source>
</evidence>
<keyword evidence="3" id="KW-1185">Reference proteome</keyword>
<dbReference type="Pfam" id="PF05272">
    <property type="entry name" value="VapE-like_dom"/>
    <property type="match status" value="1"/>
</dbReference>
<comment type="caution">
    <text evidence="2">The sequence shown here is derived from an EMBL/GenBank/DDBJ whole genome shotgun (WGS) entry which is preliminary data.</text>
</comment>
<accession>A0A5M8R1H1</accession>
<proteinExistence type="predicted"/>
<dbReference type="EMBL" id="VBSN01000022">
    <property type="protein sequence ID" value="KAA6441150.1"/>
    <property type="molecule type" value="Genomic_DNA"/>
</dbReference>
<sequence length="403" mass="47237">MKKYQGIKSIGPNSKSATVNMIRFLSSKYDFLYNVILNEVFIREKGHGEYFSVNLNTLYIEAREAGHKTSVAEINTFLCSDYVPRINPFERYFNSVAERWQEEEHGDYIEQFAGYIHVDDPERFKVQFKKWLIRCVVCALDDDYFNKQALIFVQDAQNSGKTTLTRFLIPEQLKDYQAENISVDKDSLIALCQNFAIIQDELSTLSKTEINAQKTLMSKSYIKVRHPYDRRPKMEPRRASIWGSTNKAEFLVDETGSVRWLCFGVRHIDWAYKSDIDINLVWSQAYQLYKVGYRYEMTVQEIQDNELANSKYKTITVEFELIQKYYSPGTKEHHDQFFTATDLCENLTGRTEGKLKINPVEVGKALKFLGFTQAQRRGHENQFFPVKGYYISYNDLTTYYKKD</sequence>
<dbReference type="Proteomes" id="UP000323994">
    <property type="component" value="Unassembled WGS sequence"/>
</dbReference>
<dbReference type="PANTHER" id="PTHR34985:SF1">
    <property type="entry name" value="SLR0554 PROTEIN"/>
    <property type="match status" value="1"/>
</dbReference>
<evidence type="ECO:0000313" key="3">
    <source>
        <dbReference type="Proteomes" id="UP000323994"/>
    </source>
</evidence>
<gene>
    <name evidence="2" type="ORF">FEM33_03220</name>
</gene>
<dbReference type="RefSeq" id="WP_139010676.1">
    <property type="nucleotide sequence ID" value="NZ_VBSN01000022.1"/>
</dbReference>
<evidence type="ECO:0000313" key="2">
    <source>
        <dbReference type="EMBL" id="KAA6441150.1"/>
    </source>
</evidence>
<protein>
    <submittedName>
        <fullName evidence="2">Virulence protein E</fullName>
    </submittedName>
</protein>
<dbReference type="OrthoDB" id="9801888at2"/>
<name>A0A5M8R1H1_9BACT</name>
<dbReference type="AlphaFoldDB" id="A0A5M8R1H1"/>
<organism evidence="2 3">
    <name type="scientific">Dyadobacter flavalbus</name>
    <dbReference type="NCBI Taxonomy" id="2579942"/>
    <lineage>
        <taxon>Bacteria</taxon>
        <taxon>Pseudomonadati</taxon>
        <taxon>Bacteroidota</taxon>
        <taxon>Cytophagia</taxon>
        <taxon>Cytophagales</taxon>
        <taxon>Spirosomataceae</taxon>
        <taxon>Dyadobacter</taxon>
    </lineage>
</organism>